<feature type="region of interest" description="Disordered" evidence="3">
    <location>
        <begin position="444"/>
        <end position="465"/>
    </location>
</feature>
<evidence type="ECO:0000259" key="5">
    <source>
        <dbReference type="PROSITE" id="PS51718"/>
    </source>
</evidence>
<dbReference type="GO" id="GO:0005525">
    <property type="term" value="F:GTP binding"/>
    <property type="evidence" value="ECO:0007669"/>
    <property type="project" value="InterPro"/>
</dbReference>
<dbReference type="InterPro" id="IPR001401">
    <property type="entry name" value="Dynamin_GTPase"/>
</dbReference>
<name>A0A2J5HYI4_9EURO</name>
<organism evidence="6 7">
    <name type="scientific">Aspergillus taichungensis</name>
    <dbReference type="NCBI Taxonomy" id="482145"/>
    <lineage>
        <taxon>Eukaryota</taxon>
        <taxon>Fungi</taxon>
        <taxon>Dikarya</taxon>
        <taxon>Ascomycota</taxon>
        <taxon>Pezizomycotina</taxon>
        <taxon>Eurotiomycetes</taxon>
        <taxon>Eurotiomycetidae</taxon>
        <taxon>Eurotiales</taxon>
        <taxon>Aspergillaceae</taxon>
        <taxon>Aspergillus</taxon>
        <taxon>Aspergillus subgen. Circumdati</taxon>
    </lineage>
</organism>
<dbReference type="GO" id="GO:0016559">
    <property type="term" value="P:peroxisome fission"/>
    <property type="evidence" value="ECO:0007669"/>
    <property type="project" value="TreeGrafter"/>
</dbReference>
<dbReference type="AlphaFoldDB" id="A0A2J5HYI4"/>
<keyword evidence="7" id="KW-1185">Reference proteome</keyword>
<dbReference type="GO" id="GO:0005874">
    <property type="term" value="C:microtubule"/>
    <property type="evidence" value="ECO:0007669"/>
    <property type="project" value="TreeGrafter"/>
</dbReference>
<evidence type="ECO:0000259" key="4">
    <source>
        <dbReference type="PROSITE" id="PS51388"/>
    </source>
</evidence>
<evidence type="ECO:0000313" key="7">
    <source>
        <dbReference type="Proteomes" id="UP000235023"/>
    </source>
</evidence>
<feature type="compositionally biased region" description="Polar residues" evidence="3">
    <location>
        <begin position="450"/>
        <end position="465"/>
    </location>
</feature>
<dbReference type="GO" id="GO:0000266">
    <property type="term" value="P:mitochondrial fission"/>
    <property type="evidence" value="ECO:0007669"/>
    <property type="project" value="TreeGrafter"/>
</dbReference>
<evidence type="ECO:0000256" key="3">
    <source>
        <dbReference type="SAM" id="MobiDB-lite"/>
    </source>
</evidence>
<dbReference type="InterPro" id="IPR022812">
    <property type="entry name" value="Dynamin"/>
</dbReference>
<dbReference type="GO" id="GO:0048312">
    <property type="term" value="P:intracellular distribution of mitochondria"/>
    <property type="evidence" value="ECO:0007669"/>
    <property type="project" value="TreeGrafter"/>
</dbReference>
<sequence length="732" mass="82554">METLTPTSEDPESSEEQWTAIDFRRVRDELGLQSSRTSQRLNQIDRVRANGVGDHVALPQLVVCGDQSAGKSSVLEGISGIPFPRQDGLCTRFATEIVLRHTPQANRMTATINAHSSRDDEERKRLASFRKEFRDFAELPGIIEAAGQHMGIRVSEDQADAPAFAADVLRLELVGNTGLHLTIVDLPGLISVSENERDVQLVSDLVDSYLESSRTIVLAVVPASSDVDTQGIIQRARRYDKDGVRTVGIITKPDLINTGTEQRVARLAKNLDRTKLNLGFFLLKNPAPADLRESLSPTARKRAEQDFFSSEPWRSLELDPSRVGIENLRVFLQDLLDNHIERELPKVRQELRELLERNSQDIAALGLERNTAGQIRIYLTQISAEFHGLVRAGIDGDYGGRDAIFFDVQGESFANRLRAVVHFENEKFANYMRDYGQTRKIVCQKDDHQSSGSDPSGQEMESSLNEEGQILVSKEAMVAWVEQVYHRTRGRELPGSYNHTLLAELFHSQSKRWGKIARDHVDAVASLVSNFLQAALKFVIKDTKVRQNIQVCIEKSVQAKIKCAINELTLLLEDETRQPLTYNHYFTDNIQKARHEHSKRQIQDSMDNAIQTDWNGKFHVSNSSEGIQKLVTSLQGRVVVDMTKQACCEAQNDLNAYYKVAMKTFVDNVCRQVIERHIIAKLPSVFEPVLVSGYETDELLRLAAESVQTSIRRDEARHFQEVLERSLDDLSV</sequence>
<feature type="domain" description="Dynamin-type G" evidence="5">
    <location>
        <begin position="55"/>
        <end position="345"/>
    </location>
</feature>
<dbReference type="InterPro" id="IPR000375">
    <property type="entry name" value="Dynamin_stalk"/>
</dbReference>
<dbReference type="EMBL" id="KZ559526">
    <property type="protein sequence ID" value="PLN82531.1"/>
    <property type="molecule type" value="Genomic_DNA"/>
</dbReference>
<dbReference type="InterPro" id="IPR020850">
    <property type="entry name" value="GED_dom"/>
</dbReference>
<evidence type="ECO:0000256" key="2">
    <source>
        <dbReference type="ARBA" id="ARBA00023134"/>
    </source>
</evidence>
<evidence type="ECO:0000313" key="6">
    <source>
        <dbReference type="EMBL" id="PLN82531.1"/>
    </source>
</evidence>
<dbReference type="InterPro" id="IPR027417">
    <property type="entry name" value="P-loop_NTPase"/>
</dbReference>
<dbReference type="SUPFAM" id="SSF52540">
    <property type="entry name" value="P-loop containing nucleoside triphosphate hydrolases"/>
    <property type="match status" value="1"/>
</dbReference>
<dbReference type="SMART" id="SM00053">
    <property type="entry name" value="DYNc"/>
    <property type="match status" value="1"/>
</dbReference>
<dbReference type="Gene3D" id="3.40.50.300">
    <property type="entry name" value="P-loop containing nucleotide triphosphate hydrolases"/>
    <property type="match status" value="1"/>
</dbReference>
<dbReference type="Pfam" id="PF00350">
    <property type="entry name" value="Dynamin_N"/>
    <property type="match status" value="1"/>
</dbReference>
<dbReference type="GO" id="GO:0006897">
    <property type="term" value="P:endocytosis"/>
    <property type="evidence" value="ECO:0007669"/>
    <property type="project" value="TreeGrafter"/>
</dbReference>
<dbReference type="PROSITE" id="PS51718">
    <property type="entry name" value="G_DYNAMIN_2"/>
    <property type="match status" value="1"/>
</dbReference>
<dbReference type="OrthoDB" id="415706at2759"/>
<dbReference type="PANTHER" id="PTHR11566">
    <property type="entry name" value="DYNAMIN"/>
    <property type="match status" value="1"/>
</dbReference>
<protein>
    <submittedName>
        <fullName evidence="6">Dynamin GTPase</fullName>
    </submittedName>
</protein>
<dbReference type="PROSITE" id="PS51388">
    <property type="entry name" value="GED"/>
    <property type="match status" value="1"/>
</dbReference>
<dbReference type="GO" id="GO:0008017">
    <property type="term" value="F:microtubule binding"/>
    <property type="evidence" value="ECO:0007669"/>
    <property type="project" value="TreeGrafter"/>
</dbReference>
<dbReference type="Gene3D" id="1.20.120.1240">
    <property type="entry name" value="Dynamin, middle domain"/>
    <property type="match status" value="1"/>
</dbReference>
<keyword evidence="2" id="KW-0342">GTP-binding</keyword>
<feature type="domain" description="GED" evidence="4">
    <location>
        <begin position="647"/>
        <end position="732"/>
    </location>
</feature>
<dbReference type="GO" id="GO:0003924">
    <property type="term" value="F:GTPase activity"/>
    <property type="evidence" value="ECO:0007669"/>
    <property type="project" value="InterPro"/>
</dbReference>
<dbReference type="InterPro" id="IPR030381">
    <property type="entry name" value="G_DYNAMIN_dom"/>
</dbReference>
<keyword evidence="1" id="KW-0547">Nucleotide-binding</keyword>
<dbReference type="GO" id="GO:0005739">
    <property type="term" value="C:mitochondrion"/>
    <property type="evidence" value="ECO:0007669"/>
    <property type="project" value="TreeGrafter"/>
</dbReference>
<accession>A0A2J5HYI4</accession>
<dbReference type="Proteomes" id="UP000235023">
    <property type="component" value="Unassembled WGS sequence"/>
</dbReference>
<dbReference type="CDD" id="cd08771">
    <property type="entry name" value="DLP_1"/>
    <property type="match status" value="1"/>
</dbReference>
<dbReference type="FunFam" id="3.40.50.300:FF:001425">
    <property type="entry name" value="Dynamin GTPase, putative"/>
    <property type="match status" value="1"/>
</dbReference>
<dbReference type="PANTHER" id="PTHR11566:SF21">
    <property type="entry name" value="DYNAMIN RELATED PROTEIN 1, ISOFORM A"/>
    <property type="match status" value="1"/>
</dbReference>
<dbReference type="PRINTS" id="PR00195">
    <property type="entry name" value="DYNAMIN"/>
</dbReference>
<dbReference type="GO" id="GO:0016020">
    <property type="term" value="C:membrane"/>
    <property type="evidence" value="ECO:0007669"/>
    <property type="project" value="TreeGrafter"/>
</dbReference>
<reference evidence="7" key="1">
    <citation type="submission" date="2017-12" db="EMBL/GenBank/DDBJ databases">
        <authorList>
            <consortium name="DOE Joint Genome Institute"/>
            <person name="Mondo S.J."/>
            <person name="Kjaerbolling I."/>
            <person name="Vesth T.C."/>
            <person name="Frisvad J.C."/>
            <person name="Nybo J.L."/>
            <person name="Theobald S."/>
            <person name="Kuo A."/>
            <person name="Bowyer P."/>
            <person name="Matsuda Y."/>
            <person name="Lyhne E.K."/>
            <person name="Kogle M.E."/>
            <person name="Clum A."/>
            <person name="Lipzen A."/>
            <person name="Salamov A."/>
            <person name="Ngan C.Y."/>
            <person name="Daum C."/>
            <person name="Chiniquy J."/>
            <person name="Barry K."/>
            <person name="LaButti K."/>
            <person name="Haridas S."/>
            <person name="Simmons B.A."/>
            <person name="Magnuson J.K."/>
            <person name="Mortensen U.H."/>
            <person name="Larsen T.O."/>
            <person name="Grigoriev I.V."/>
            <person name="Baker S.E."/>
            <person name="Andersen M.R."/>
            <person name="Nordberg H.P."/>
            <person name="Cantor M.N."/>
            <person name="Hua S.X."/>
        </authorList>
    </citation>
    <scope>NUCLEOTIDE SEQUENCE [LARGE SCALE GENOMIC DNA]</scope>
    <source>
        <strain evidence="7">IBT 19404</strain>
    </source>
</reference>
<dbReference type="InterPro" id="IPR045063">
    <property type="entry name" value="Dynamin_N"/>
</dbReference>
<dbReference type="Pfam" id="PF01031">
    <property type="entry name" value="Dynamin_M"/>
    <property type="match status" value="1"/>
</dbReference>
<evidence type="ECO:0000256" key="1">
    <source>
        <dbReference type="ARBA" id="ARBA00022741"/>
    </source>
</evidence>
<proteinExistence type="predicted"/>
<gene>
    <name evidence="6" type="ORF">BDW42DRAFT_166552</name>
</gene>